<sequence>MSLTESPLDSLPNELLDQIISSLSSSPPSLAKVHRPPSTHLTTSRTRDLKNLSRVCSRLLELVRPQLFAHACFNIKDVADFLSFISSLNLGRYVMSIVVQGMDSADNREDPFWWRQVLDCLDPLRITVIAPPPFLAAMLGTQIMDGHSWAFEVPFQILQLQRKSRICVSPLSLTRQSPGLLEARAWSSFDFNESSSLRAYNHYEYFLFQVPSLFNQWGTVASTRPFSERLPLCRSFKSLTSFRYTAVFPFYNHVKLVLDAVELMTNLRSFSIQLAPSSCDKSTELEQRGSMDPSDPWMEITTGYSLVAHTVKNMANMASLVEFHTSDLDFDALRLELSPILCDVLDNREWAHDGHCTWIKLSSNGELDGPALPILAHTLLSHGQSTTENLKTEPSQPHNVAQNWNLSDDVGKGFQDSFDGVFRSGIVIGFSKLRDVQKEDSDDDEYIGQLPRHLLTTHLHQSHSTNSQAKTYIIHPINFSAFAPKRLLASLLNRSHQPTLSRDEAISCLDSVELFPVYDFQAIAEAINMISDPINTTPSPHSPILIIVAGLDTLAEGVIRASNAARGAAMLTSVLRSLTQLTRAHASNLSVMLVNTSGLGTMTSQTTAPGRYLGSLTRIGQGDGISSAFRGQGSEISLFPSLLMRTLDQGVDTHLLLSSVGQVSVVEVIKDRVGEHVGRWCVWEGSR</sequence>
<proteinExistence type="predicted"/>
<organism evidence="2 3">
    <name type="scientific">Aspergillus carbonarius (strain ITEM 5010)</name>
    <dbReference type="NCBI Taxonomy" id="602072"/>
    <lineage>
        <taxon>Eukaryota</taxon>
        <taxon>Fungi</taxon>
        <taxon>Dikarya</taxon>
        <taxon>Ascomycota</taxon>
        <taxon>Pezizomycotina</taxon>
        <taxon>Eurotiomycetes</taxon>
        <taxon>Eurotiomycetidae</taxon>
        <taxon>Eurotiales</taxon>
        <taxon>Aspergillaceae</taxon>
        <taxon>Aspergillus</taxon>
        <taxon>Aspergillus subgen. Circumdati</taxon>
    </lineage>
</organism>
<dbReference type="VEuPathDB" id="FungiDB:ASPCADRAFT_393634"/>
<keyword evidence="3" id="KW-1185">Reference proteome</keyword>
<protein>
    <recommendedName>
        <fullName evidence="4">F-box domain-containing protein</fullName>
    </recommendedName>
</protein>
<dbReference type="OMA" id="RECKPRN"/>
<name>A0A1R3RZE3_ASPC5</name>
<dbReference type="STRING" id="602072.A0A1R3RZE3"/>
<dbReference type="AlphaFoldDB" id="A0A1R3RZE3"/>
<dbReference type="EMBL" id="KV907494">
    <property type="protein sequence ID" value="OOF99885.1"/>
    <property type="molecule type" value="Genomic_DNA"/>
</dbReference>
<evidence type="ECO:0000313" key="3">
    <source>
        <dbReference type="Proteomes" id="UP000188318"/>
    </source>
</evidence>
<evidence type="ECO:0000313" key="2">
    <source>
        <dbReference type="EMBL" id="OOF99885.1"/>
    </source>
</evidence>
<gene>
    <name evidence="2" type="ORF">ASPCADRAFT_393634</name>
</gene>
<evidence type="ECO:0008006" key="4">
    <source>
        <dbReference type="Google" id="ProtNLM"/>
    </source>
</evidence>
<dbReference type="Proteomes" id="UP000188318">
    <property type="component" value="Unassembled WGS sequence"/>
</dbReference>
<accession>A0A1R3RZE3</accession>
<dbReference type="OrthoDB" id="5296720at2759"/>
<feature type="region of interest" description="Disordered" evidence="1">
    <location>
        <begin position="26"/>
        <end position="46"/>
    </location>
</feature>
<evidence type="ECO:0000256" key="1">
    <source>
        <dbReference type="SAM" id="MobiDB-lite"/>
    </source>
</evidence>
<reference evidence="3" key="1">
    <citation type="journal article" date="2017" name="Genome Biol.">
        <title>Comparative genomics reveals high biological diversity and specific adaptations in the industrially and medically important fungal genus Aspergillus.</title>
        <authorList>
            <person name="de Vries R.P."/>
            <person name="Riley R."/>
            <person name="Wiebenga A."/>
            <person name="Aguilar-Osorio G."/>
            <person name="Amillis S."/>
            <person name="Uchima C.A."/>
            <person name="Anderluh G."/>
            <person name="Asadollahi M."/>
            <person name="Askin M."/>
            <person name="Barry K."/>
            <person name="Battaglia E."/>
            <person name="Bayram O."/>
            <person name="Benocci T."/>
            <person name="Braus-Stromeyer S.A."/>
            <person name="Caldana C."/>
            <person name="Canovas D."/>
            <person name="Cerqueira G.C."/>
            <person name="Chen F."/>
            <person name="Chen W."/>
            <person name="Choi C."/>
            <person name="Clum A."/>
            <person name="Dos Santos R.A."/>
            <person name="Damasio A.R."/>
            <person name="Diallinas G."/>
            <person name="Emri T."/>
            <person name="Fekete E."/>
            <person name="Flipphi M."/>
            <person name="Freyberg S."/>
            <person name="Gallo A."/>
            <person name="Gournas C."/>
            <person name="Habgood R."/>
            <person name="Hainaut M."/>
            <person name="Harispe M.L."/>
            <person name="Henrissat B."/>
            <person name="Hilden K.S."/>
            <person name="Hope R."/>
            <person name="Hossain A."/>
            <person name="Karabika E."/>
            <person name="Karaffa L."/>
            <person name="Karanyi Z."/>
            <person name="Krasevec N."/>
            <person name="Kuo A."/>
            <person name="Kusch H."/>
            <person name="LaButti K."/>
            <person name="Lagendijk E.L."/>
            <person name="Lapidus A."/>
            <person name="Levasseur A."/>
            <person name="Lindquist E."/>
            <person name="Lipzen A."/>
            <person name="Logrieco A.F."/>
            <person name="MacCabe A."/>
            <person name="Maekelae M.R."/>
            <person name="Malavazi I."/>
            <person name="Melin P."/>
            <person name="Meyer V."/>
            <person name="Mielnichuk N."/>
            <person name="Miskei M."/>
            <person name="Molnar A.P."/>
            <person name="Mule G."/>
            <person name="Ngan C.Y."/>
            <person name="Orejas M."/>
            <person name="Orosz E."/>
            <person name="Ouedraogo J.P."/>
            <person name="Overkamp K.M."/>
            <person name="Park H.-S."/>
            <person name="Perrone G."/>
            <person name="Piumi F."/>
            <person name="Punt P.J."/>
            <person name="Ram A.F."/>
            <person name="Ramon A."/>
            <person name="Rauscher S."/>
            <person name="Record E."/>
            <person name="Riano-Pachon D.M."/>
            <person name="Robert V."/>
            <person name="Roehrig J."/>
            <person name="Ruller R."/>
            <person name="Salamov A."/>
            <person name="Salih N.S."/>
            <person name="Samson R.A."/>
            <person name="Sandor E."/>
            <person name="Sanguinetti M."/>
            <person name="Schuetze T."/>
            <person name="Sepcic K."/>
            <person name="Shelest E."/>
            <person name="Sherlock G."/>
            <person name="Sophianopoulou V."/>
            <person name="Squina F.M."/>
            <person name="Sun H."/>
            <person name="Susca A."/>
            <person name="Todd R.B."/>
            <person name="Tsang A."/>
            <person name="Unkles S.E."/>
            <person name="van de Wiele N."/>
            <person name="van Rossen-Uffink D."/>
            <person name="Oliveira J.V."/>
            <person name="Vesth T.C."/>
            <person name="Visser J."/>
            <person name="Yu J.-H."/>
            <person name="Zhou M."/>
            <person name="Andersen M.R."/>
            <person name="Archer D.B."/>
            <person name="Baker S.E."/>
            <person name="Benoit I."/>
            <person name="Brakhage A.A."/>
            <person name="Braus G.H."/>
            <person name="Fischer R."/>
            <person name="Frisvad J.C."/>
            <person name="Goldman G.H."/>
            <person name="Houbraken J."/>
            <person name="Oakley B."/>
            <person name="Pocsi I."/>
            <person name="Scazzocchio C."/>
            <person name="Seiboth B."/>
            <person name="vanKuyk P.A."/>
            <person name="Wortman J."/>
            <person name="Dyer P.S."/>
            <person name="Grigoriev I.V."/>
        </authorList>
    </citation>
    <scope>NUCLEOTIDE SEQUENCE [LARGE SCALE GENOMIC DNA]</scope>
    <source>
        <strain evidence="3">ITEM 5010</strain>
    </source>
</reference>